<dbReference type="Gene3D" id="3.90.220.20">
    <property type="entry name" value="DNA methylase specificity domains"/>
    <property type="match status" value="2"/>
</dbReference>
<gene>
    <name evidence="5" type="ORF">CK501_14565</name>
</gene>
<dbReference type="InterPro" id="IPR044946">
    <property type="entry name" value="Restrct_endonuc_typeI_TRD_sf"/>
</dbReference>
<evidence type="ECO:0000256" key="2">
    <source>
        <dbReference type="ARBA" id="ARBA00022747"/>
    </source>
</evidence>
<dbReference type="RefSeq" id="WP_095618480.1">
    <property type="nucleotide sequence ID" value="NZ_NSKD01000009.1"/>
</dbReference>
<evidence type="ECO:0000256" key="1">
    <source>
        <dbReference type="ARBA" id="ARBA00010923"/>
    </source>
</evidence>
<accession>A0A2A2EW86</accession>
<dbReference type="PANTHER" id="PTHR43140">
    <property type="entry name" value="TYPE-1 RESTRICTION ENZYME ECOKI SPECIFICITY PROTEIN"/>
    <property type="match status" value="1"/>
</dbReference>
<dbReference type="Pfam" id="PF01420">
    <property type="entry name" value="Methylase_S"/>
    <property type="match status" value="1"/>
</dbReference>
<dbReference type="PANTHER" id="PTHR43140:SF1">
    <property type="entry name" value="TYPE I RESTRICTION ENZYME ECOKI SPECIFICITY SUBUNIT"/>
    <property type="match status" value="1"/>
</dbReference>
<dbReference type="GO" id="GO:0003677">
    <property type="term" value="F:DNA binding"/>
    <property type="evidence" value="ECO:0007669"/>
    <property type="project" value="UniProtKB-KW"/>
</dbReference>
<evidence type="ECO:0000259" key="4">
    <source>
        <dbReference type="Pfam" id="PF01420"/>
    </source>
</evidence>
<keyword evidence="6" id="KW-1185">Reference proteome</keyword>
<dbReference type="Proteomes" id="UP000218896">
    <property type="component" value="Unassembled WGS sequence"/>
</dbReference>
<reference evidence="5 6" key="1">
    <citation type="submission" date="2017-08" db="EMBL/GenBank/DDBJ databases">
        <title>Halovibrio sewagensis sp. nov., isolated from wastewater of high salinity.</title>
        <authorList>
            <person name="Dong X."/>
            <person name="Zhang G."/>
        </authorList>
    </citation>
    <scope>NUCLEOTIDE SEQUENCE [LARGE SCALE GENOMIC DNA]</scope>
    <source>
        <strain evidence="5 6">YL5-2</strain>
    </source>
</reference>
<feature type="domain" description="Type I restriction modification DNA specificity" evidence="4">
    <location>
        <begin position="242"/>
        <end position="406"/>
    </location>
</feature>
<proteinExistence type="inferred from homology"/>
<keyword evidence="3" id="KW-0238">DNA-binding</keyword>
<dbReference type="InterPro" id="IPR051212">
    <property type="entry name" value="Type-I_RE_S_subunit"/>
</dbReference>
<protein>
    <submittedName>
        <fullName evidence="5">Restriction endonuclease subunit S</fullName>
    </submittedName>
</protein>
<keyword evidence="5" id="KW-0540">Nuclease</keyword>
<dbReference type="AlphaFoldDB" id="A0A2A2EW86"/>
<dbReference type="SUPFAM" id="SSF116734">
    <property type="entry name" value="DNA methylase specificity domain"/>
    <property type="match status" value="2"/>
</dbReference>
<evidence type="ECO:0000313" key="6">
    <source>
        <dbReference type="Proteomes" id="UP000218896"/>
    </source>
</evidence>
<keyword evidence="2" id="KW-0680">Restriction system</keyword>
<keyword evidence="5" id="KW-0378">Hydrolase</keyword>
<dbReference type="GO" id="GO:0009307">
    <property type="term" value="P:DNA restriction-modification system"/>
    <property type="evidence" value="ECO:0007669"/>
    <property type="project" value="UniProtKB-KW"/>
</dbReference>
<comment type="caution">
    <text evidence="5">The sequence shown here is derived from an EMBL/GenBank/DDBJ whole genome shotgun (WGS) entry which is preliminary data.</text>
</comment>
<sequence length="465" mass="52145">MSYPSYPEYQKSEVRWLGNVPSHWEIFSLKRAVDGCINGVWGDEPDGNSDVVVLRVADFDRETLRVGTEKLTLRSVPERDKKNRLVRSGDLLIEKSGGGDKTLVGCVVLFDLGFDAVTSNFVGRMSPLPGFDANFLCYAFNSLYQQRVNYPSIKQTTGIQNLDVEAYLQERFCFPPKSEQTQIARFLDHQTARIDALIAEQQRLIELLKEKRQAVISHAVTKGLDPDVAMKDSGVEWLGEVPEHWEVRKLSTVTDKITNGYVGPTRDLFVEEGIPYLQSLHIKNNQIIFSPEYYVPKWWSDEHAKSILKPDDVLIVQTGDIGQIAVVPDDFPEANCHALIVTSTIKQSLSGSWLAWVLLSDYGYNSLMSIKTGALHPHLNCGYVKDIYIPVPPLLEQAETMDFLTHEEQGHQKLLSQAESAIGLLQERRSALISAAVTGKIDVRDWQPPSSETFPDSSVKQGVPV</sequence>
<organism evidence="5 6">
    <name type="scientific">Halovibrio salipaludis</name>
    <dbReference type="NCBI Taxonomy" id="2032626"/>
    <lineage>
        <taxon>Bacteria</taxon>
        <taxon>Pseudomonadati</taxon>
        <taxon>Pseudomonadota</taxon>
        <taxon>Gammaproteobacteria</taxon>
        <taxon>Oceanospirillales</taxon>
        <taxon>Halomonadaceae</taxon>
        <taxon>Halovibrio</taxon>
    </lineage>
</organism>
<dbReference type="EMBL" id="NSKD01000009">
    <property type="protein sequence ID" value="PAU77681.1"/>
    <property type="molecule type" value="Genomic_DNA"/>
</dbReference>
<evidence type="ECO:0000313" key="5">
    <source>
        <dbReference type="EMBL" id="PAU77681.1"/>
    </source>
</evidence>
<dbReference type="Gene3D" id="1.10.287.1120">
    <property type="entry name" value="Bipartite methylase S protein"/>
    <property type="match status" value="1"/>
</dbReference>
<comment type="similarity">
    <text evidence="1">Belongs to the type-I restriction system S methylase family.</text>
</comment>
<dbReference type="GO" id="GO:0004519">
    <property type="term" value="F:endonuclease activity"/>
    <property type="evidence" value="ECO:0007669"/>
    <property type="project" value="UniProtKB-KW"/>
</dbReference>
<keyword evidence="5" id="KW-0255">Endonuclease</keyword>
<evidence type="ECO:0000256" key="3">
    <source>
        <dbReference type="ARBA" id="ARBA00023125"/>
    </source>
</evidence>
<dbReference type="InterPro" id="IPR000055">
    <property type="entry name" value="Restrct_endonuc_typeI_TRD"/>
</dbReference>
<dbReference type="OrthoDB" id="9798929at2"/>
<name>A0A2A2EW86_9GAMM</name>